<evidence type="ECO:0000256" key="3">
    <source>
        <dbReference type="ARBA" id="ARBA00022801"/>
    </source>
</evidence>
<proteinExistence type="inferred from homology"/>
<comment type="similarity">
    <text evidence="2 4">Belongs to the Nudix hydrolase family.</text>
</comment>
<dbReference type="InterPro" id="IPR015797">
    <property type="entry name" value="NUDIX_hydrolase-like_dom_sf"/>
</dbReference>
<dbReference type="InterPro" id="IPR020084">
    <property type="entry name" value="NUDIX_hydrolase_CS"/>
</dbReference>
<dbReference type="Pfam" id="PF00293">
    <property type="entry name" value="NUDIX"/>
    <property type="match status" value="1"/>
</dbReference>
<feature type="domain" description="Nudix hydrolase" evidence="5">
    <location>
        <begin position="1"/>
        <end position="132"/>
    </location>
</feature>
<dbReference type="PANTHER" id="PTHR43046">
    <property type="entry name" value="GDP-MANNOSE MANNOSYL HYDROLASE"/>
    <property type="match status" value="1"/>
</dbReference>
<dbReference type="EMBL" id="BAAAZO010000012">
    <property type="protein sequence ID" value="GAA3633447.1"/>
    <property type="molecule type" value="Genomic_DNA"/>
</dbReference>
<dbReference type="InterPro" id="IPR020476">
    <property type="entry name" value="Nudix_hydrolase"/>
</dbReference>
<dbReference type="PROSITE" id="PS00893">
    <property type="entry name" value="NUDIX_BOX"/>
    <property type="match status" value="1"/>
</dbReference>
<organism evidence="6 7">
    <name type="scientific">Kineosporia mesophila</name>
    <dbReference type="NCBI Taxonomy" id="566012"/>
    <lineage>
        <taxon>Bacteria</taxon>
        <taxon>Bacillati</taxon>
        <taxon>Actinomycetota</taxon>
        <taxon>Actinomycetes</taxon>
        <taxon>Kineosporiales</taxon>
        <taxon>Kineosporiaceae</taxon>
        <taxon>Kineosporia</taxon>
    </lineage>
</organism>
<dbReference type="PANTHER" id="PTHR43046:SF16">
    <property type="entry name" value="ADP-RIBOSE PYROPHOSPHATASE YJHB-RELATED"/>
    <property type="match status" value="1"/>
</dbReference>
<dbReference type="PROSITE" id="PS51462">
    <property type="entry name" value="NUDIX"/>
    <property type="match status" value="1"/>
</dbReference>
<keyword evidence="3 4" id="KW-0378">Hydrolase</keyword>
<accession>A0ABP7AJ27</accession>
<dbReference type="PRINTS" id="PR00502">
    <property type="entry name" value="NUDIXFAMILY"/>
</dbReference>
<dbReference type="SUPFAM" id="SSF55811">
    <property type="entry name" value="Nudix"/>
    <property type="match status" value="1"/>
</dbReference>
<evidence type="ECO:0000256" key="4">
    <source>
        <dbReference type="RuleBase" id="RU003476"/>
    </source>
</evidence>
<dbReference type="InterPro" id="IPR000086">
    <property type="entry name" value="NUDIX_hydrolase_dom"/>
</dbReference>
<evidence type="ECO:0000313" key="7">
    <source>
        <dbReference type="Proteomes" id="UP001501074"/>
    </source>
</evidence>
<sequence length="139" mass="15094">MDVFGLLKDDHGRLLLMKRAGDIPGSGQWALPSGKLEAGESLPQAVRRELHEELGVTCDPGDLAFNGVAHVRPPGGEPRIGFSFVVTRWHGVPAVLEPDLCDALGWFPPGQLPADTFLYTRLIMGPHLGGQNFSIWGWS</sequence>
<dbReference type="Proteomes" id="UP001501074">
    <property type="component" value="Unassembled WGS sequence"/>
</dbReference>
<reference evidence="7" key="1">
    <citation type="journal article" date="2019" name="Int. J. Syst. Evol. Microbiol.">
        <title>The Global Catalogue of Microorganisms (GCM) 10K type strain sequencing project: providing services to taxonomists for standard genome sequencing and annotation.</title>
        <authorList>
            <consortium name="The Broad Institute Genomics Platform"/>
            <consortium name="The Broad Institute Genome Sequencing Center for Infectious Disease"/>
            <person name="Wu L."/>
            <person name="Ma J."/>
        </authorList>
    </citation>
    <scope>NUCLEOTIDE SEQUENCE [LARGE SCALE GENOMIC DNA]</scope>
    <source>
        <strain evidence="7">JCM 16902</strain>
    </source>
</reference>
<comment type="caution">
    <text evidence="6">The sequence shown here is derived from an EMBL/GenBank/DDBJ whole genome shotgun (WGS) entry which is preliminary data.</text>
</comment>
<evidence type="ECO:0000259" key="5">
    <source>
        <dbReference type="PROSITE" id="PS51462"/>
    </source>
</evidence>
<name>A0ABP7AJ27_9ACTN</name>
<evidence type="ECO:0000256" key="1">
    <source>
        <dbReference type="ARBA" id="ARBA00001946"/>
    </source>
</evidence>
<evidence type="ECO:0000313" key="6">
    <source>
        <dbReference type="EMBL" id="GAA3633447.1"/>
    </source>
</evidence>
<dbReference type="Gene3D" id="3.90.79.10">
    <property type="entry name" value="Nucleoside Triphosphate Pyrophosphohydrolase"/>
    <property type="match status" value="1"/>
</dbReference>
<keyword evidence="7" id="KW-1185">Reference proteome</keyword>
<protein>
    <submittedName>
        <fullName evidence="6">NUDIX domain-containing protein</fullName>
    </submittedName>
</protein>
<gene>
    <name evidence="6" type="ORF">GCM10022223_59730</name>
</gene>
<comment type="cofactor">
    <cofactor evidence="1">
        <name>Mg(2+)</name>
        <dbReference type="ChEBI" id="CHEBI:18420"/>
    </cofactor>
</comment>
<evidence type="ECO:0000256" key="2">
    <source>
        <dbReference type="ARBA" id="ARBA00005582"/>
    </source>
</evidence>